<dbReference type="RefSeq" id="WP_163739662.1">
    <property type="nucleotide sequence ID" value="NZ_JAAGOA010000011.1"/>
</dbReference>
<comment type="caution">
    <text evidence="1">The sequence shown here is derived from an EMBL/GenBank/DDBJ whole genome shotgun (WGS) entry which is preliminary data.</text>
</comment>
<dbReference type="Gene3D" id="2.30.110.10">
    <property type="entry name" value="Electron Transport, Fmn-binding Protein, Chain A"/>
    <property type="match status" value="1"/>
</dbReference>
<dbReference type="AlphaFoldDB" id="A0A6L9SCJ8"/>
<organism evidence="1 2">
    <name type="scientific">Phytoactinopolyspora halotolerans</name>
    <dbReference type="NCBI Taxonomy" id="1981512"/>
    <lineage>
        <taxon>Bacteria</taxon>
        <taxon>Bacillati</taxon>
        <taxon>Actinomycetota</taxon>
        <taxon>Actinomycetes</taxon>
        <taxon>Jiangellales</taxon>
        <taxon>Jiangellaceae</taxon>
        <taxon>Phytoactinopolyspora</taxon>
    </lineage>
</organism>
<dbReference type="PIRSF" id="PIRSF010372">
    <property type="entry name" value="PaiB"/>
    <property type="match status" value="1"/>
</dbReference>
<evidence type="ECO:0000313" key="1">
    <source>
        <dbReference type="EMBL" id="NEE01730.1"/>
    </source>
</evidence>
<sequence length="223" mass="24018">MHTPRHYQAGAPSRISRLIRENPFGLIVSANGDGVPLATHVPMLRSPTPAGPPSDDVPLEGSRIIGHMARVNPQWKSFTDGGQVLAVFSGPDGYVSPTVYQVTPAAPTWNYAAVHITGPVRLIEDADDALRTIMATIDVTEAHTPTAWDPSGSMDYIERILPGIAAFEITAERVDSQFKLSQEKPAEIQHRVHDSFAASPHGRDRELAALMSDVLGLGSVAEN</sequence>
<gene>
    <name evidence="1" type="ORF">G1H10_16275</name>
</gene>
<proteinExistence type="predicted"/>
<protein>
    <submittedName>
        <fullName evidence="1">FMN-binding negative transcriptional regulator</fullName>
    </submittedName>
</protein>
<dbReference type="EMBL" id="JAAGOA010000011">
    <property type="protein sequence ID" value="NEE01730.1"/>
    <property type="molecule type" value="Genomic_DNA"/>
</dbReference>
<dbReference type="SUPFAM" id="SSF50475">
    <property type="entry name" value="FMN-binding split barrel"/>
    <property type="match status" value="1"/>
</dbReference>
<dbReference type="InterPro" id="IPR012349">
    <property type="entry name" value="Split_barrel_FMN-bd"/>
</dbReference>
<dbReference type="PANTHER" id="PTHR35802">
    <property type="entry name" value="PROTEASE SYNTHASE AND SPORULATION PROTEIN PAI 2"/>
    <property type="match status" value="1"/>
</dbReference>
<dbReference type="PANTHER" id="PTHR35802:SF1">
    <property type="entry name" value="PROTEASE SYNTHASE AND SPORULATION PROTEIN PAI 2"/>
    <property type="match status" value="1"/>
</dbReference>
<dbReference type="Pfam" id="PF04299">
    <property type="entry name" value="FMN_bind_2"/>
    <property type="match status" value="1"/>
</dbReference>
<keyword evidence="2" id="KW-1185">Reference proteome</keyword>
<reference evidence="1 2" key="1">
    <citation type="submission" date="2020-02" db="EMBL/GenBank/DDBJ databases">
        <authorList>
            <person name="Li X.-J."/>
            <person name="Han X.-M."/>
        </authorList>
    </citation>
    <scope>NUCLEOTIDE SEQUENCE [LARGE SCALE GENOMIC DNA]</scope>
    <source>
        <strain evidence="1 2">CCTCC AB 2017055</strain>
    </source>
</reference>
<name>A0A6L9SCJ8_9ACTN</name>
<accession>A0A6L9SCJ8</accession>
<evidence type="ECO:0000313" key="2">
    <source>
        <dbReference type="Proteomes" id="UP000475214"/>
    </source>
</evidence>
<dbReference type="Proteomes" id="UP000475214">
    <property type="component" value="Unassembled WGS sequence"/>
</dbReference>
<dbReference type="InterPro" id="IPR007396">
    <property type="entry name" value="TR_PAI2-type"/>
</dbReference>